<gene>
    <name evidence="1" type="ORF">HAND00432_LOCUS4192</name>
</gene>
<evidence type="ECO:0000313" key="1">
    <source>
        <dbReference type="EMBL" id="CAD8949673.1"/>
    </source>
</evidence>
<accession>A0A7S1DJL6</accession>
<sequence>MRERGEISDFNAIVGDARAWREVEEIAESEWRFYDPEQYYAYEQLRDKRDEMLGIQRAREERIMSIAAEAEVSLDEFVGVMIDLGFTTNGNELVTADPFMSVISGKGREFGVDVGLERALYKFVTFAFVGIVLSPIAFEIARAAPLAQAGLQRELDGLAASASSTVGVVEHLGGWGFVLRALLLGDSSYF</sequence>
<reference evidence="1" key="1">
    <citation type="submission" date="2021-01" db="EMBL/GenBank/DDBJ databases">
        <authorList>
            <person name="Corre E."/>
            <person name="Pelletier E."/>
            <person name="Niang G."/>
            <person name="Scheremetjew M."/>
            <person name="Finn R."/>
            <person name="Kale V."/>
            <person name="Holt S."/>
            <person name="Cochrane G."/>
            <person name="Meng A."/>
            <person name="Brown T."/>
            <person name="Cohen L."/>
        </authorList>
    </citation>
    <scope>NUCLEOTIDE SEQUENCE</scope>
    <source>
        <strain evidence="1">CCMP644</strain>
    </source>
</reference>
<proteinExistence type="predicted"/>
<dbReference type="EMBL" id="HBFX01006905">
    <property type="protein sequence ID" value="CAD8949673.1"/>
    <property type="molecule type" value="Transcribed_RNA"/>
</dbReference>
<dbReference type="AlphaFoldDB" id="A0A7S1DJL6"/>
<protein>
    <submittedName>
        <fullName evidence="1">Uncharacterized protein</fullName>
    </submittedName>
</protein>
<organism evidence="1">
    <name type="scientific">Hemiselmis andersenii</name>
    <name type="common">Cryptophyte alga</name>
    <dbReference type="NCBI Taxonomy" id="464988"/>
    <lineage>
        <taxon>Eukaryota</taxon>
        <taxon>Cryptophyceae</taxon>
        <taxon>Cryptomonadales</taxon>
        <taxon>Hemiselmidaceae</taxon>
        <taxon>Hemiselmis</taxon>
    </lineage>
</organism>
<name>A0A7S1DJL6_HEMAN</name>